<accession>A0ABN6VAL9</accession>
<organism evidence="2 3">
    <name type="scientific">Methylocystis iwaonis</name>
    <dbReference type="NCBI Taxonomy" id="2885079"/>
    <lineage>
        <taxon>Bacteria</taxon>
        <taxon>Pseudomonadati</taxon>
        <taxon>Pseudomonadota</taxon>
        <taxon>Alphaproteobacteria</taxon>
        <taxon>Hyphomicrobiales</taxon>
        <taxon>Methylocystaceae</taxon>
        <taxon>Methylocystis</taxon>
    </lineage>
</organism>
<gene>
    <name evidence="2" type="ORF">SS37A_02670</name>
</gene>
<dbReference type="PANTHER" id="PTHR43130:SF2">
    <property type="entry name" value="DJ-1_PFPI DOMAIN-CONTAINING PROTEIN"/>
    <property type="match status" value="1"/>
</dbReference>
<reference evidence="2 3" key="1">
    <citation type="journal article" date="2023" name="Int. J. Syst. Evol. Microbiol.">
        <title>Methylocystis iwaonis sp. nov., a type II methane-oxidizing bacterium from surface soil of a rice paddy field in Japan, and emended description of the genus Methylocystis (ex Whittenbury et al. 1970) Bowman et al. 1993.</title>
        <authorList>
            <person name="Kaise H."/>
            <person name="Sawadogo J.B."/>
            <person name="Alam M.S."/>
            <person name="Ueno C."/>
            <person name="Dianou D."/>
            <person name="Shinjo R."/>
            <person name="Asakawa S."/>
        </authorList>
    </citation>
    <scope>NUCLEOTIDE SEQUENCE [LARGE SCALE GENOMIC DNA]</scope>
    <source>
        <strain evidence="2 3">SS37A-Re</strain>
    </source>
</reference>
<evidence type="ECO:0000259" key="1">
    <source>
        <dbReference type="Pfam" id="PF01965"/>
    </source>
</evidence>
<dbReference type="InterPro" id="IPR002818">
    <property type="entry name" value="DJ-1/PfpI"/>
</dbReference>
<dbReference type="Pfam" id="PF01965">
    <property type="entry name" value="DJ-1_PfpI"/>
    <property type="match status" value="1"/>
</dbReference>
<sequence>MSPRPFTIVFALYDGMTQLDFTGPHEFLSRTPGAVTLVASRDGGAVKSDRLEFGGTVPLATVSGCDLLCVPGGLSATAVALDRVFIAEIRRLGLGARYVTSVCTGSLILGAAGLLKGKRAACHWAWRELLPLFGAIPQADRVVRDGDIITGGGVTAGMDFALTVLTEIAGADVAQAIQLGLEYDPQPPFHAGSPQSAPPQVLARFQATAAPLIEKRRAQAEEAARLLVGDASTTETDVIL</sequence>
<dbReference type="InterPro" id="IPR052158">
    <property type="entry name" value="INH-QAR"/>
</dbReference>
<protein>
    <submittedName>
        <fullName evidence="2">AraC family transcriptional regulator</fullName>
    </submittedName>
</protein>
<dbReference type="SUPFAM" id="SSF52317">
    <property type="entry name" value="Class I glutamine amidotransferase-like"/>
    <property type="match status" value="1"/>
</dbReference>
<keyword evidence="3" id="KW-1185">Reference proteome</keyword>
<dbReference type="Proteomes" id="UP001317629">
    <property type="component" value="Chromosome"/>
</dbReference>
<name>A0ABN6VAL9_9HYPH</name>
<evidence type="ECO:0000313" key="3">
    <source>
        <dbReference type="Proteomes" id="UP001317629"/>
    </source>
</evidence>
<dbReference type="RefSeq" id="WP_281929920.1">
    <property type="nucleotide sequence ID" value="NZ_AP027142.1"/>
</dbReference>
<dbReference type="Gene3D" id="3.40.50.880">
    <property type="match status" value="1"/>
</dbReference>
<evidence type="ECO:0000313" key="2">
    <source>
        <dbReference type="EMBL" id="BDV32738.1"/>
    </source>
</evidence>
<feature type="domain" description="DJ-1/PfpI" evidence="1">
    <location>
        <begin position="8"/>
        <end position="166"/>
    </location>
</feature>
<dbReference type="PANTHER" id="PTHR43130">
    <property type="entry name" value="ARAC-FAMILY TRANSCRIPTIONAL REGULATOR"/>
    <property type="match status" value="1"/>
</dbReference>
<dbReference type="InterPro" id="IPR029062">
    <property type="entry name" value="Class_I_gatase-like"/>
</dbReference>
<proteinExistence type="predicted"/>
<dbReference type="CDD" id="cd03139">
    <property type="entry name" value="GATase1_PfpI_2"/>
    <property type="match status" value="1"/>
</dbReference>
<dbReference type="EMBL" id="AP027142">
    <property type="protein sequence ID" value="BDV32738.1"/>
    <property type="molecule type" value="Genomic_DNA"/>
</dbReference>